<dbReference type="PATRIC" id="fig|1367847.3.peg.3960"/>
<geneLocation type="plasmid" evidence="1 2">
    <name>pAMI4</name>
</geneLocation>
<dbReference type="PROSITE" id="PS00061">
    <property type="entry name" value="ADH_SHORT"/>
    <property type="match status" value="1"/>
</dbReference>
<dbReference type="EMBL" id="CP006652">
    <property type="protein sequence ID" value="AGT11001.1"/>
    <property type="molecule type" value="Genomic_DNA"/>
</dbReference>
<evidence type="ECO:0000313" key="1">
    <source>
        <dbReference type="EMBL" id="AGT11001.1"/>
    </source>
</evidence>
<dbReference type="InterPro" id="IPR036291">
    <property type="entry name" value="NAD(P)-bd_dom_sf"/>
</dbReference>
<dbReference type="Gene3D" id="3.40.50.720">
    <property type="entry name" value="NAD(P)-binding Rossmann-like Domain"/>
    <property type="match status" value="1"/>
</dbReference>
<accession>S5Z0M0</accession>
<dbReference type="PANTHER" id="PTHR43976:SF9">
    <property type="entry name" value="OXIDOREDUCTASE"/>
    <property type="match status" value="1"/>
</dbReference>
<gene>
    <name evidence="1" type="ORF">JCM7686_pAMI4p313</name>
</gene>
<dbReference type="OrthoDB" id="9793825at2"/>
<organism evidence="1 2">
    <name type="scientific">Paracoccus aminophilus JCM 7686</name>
    <dbReference type="NCBI Taxonomy" id="1367847"/>
    <lineage>
        <taxon>Bacteria</taxon>
        <taxon>Pseudomonadati</taxon>
        <taxon>Pseudomonadota</taxon>
        <taxon>Alphaproteobacteria</taxon>
        <taxon>Rhodobacterales</taxon>
        <taxon>Paracoccaceae</taxon>
        <taxon>Paracoccus</taxon>
    </lineage>
</organism>
<dbReference type="EC" id="1.1.1.100" evidence="1"/>
<dbReference type="InterPro" id="IPR051911">
    <property type="entry name" value="SDR_oxidoreductase"/>
</dbReference>
<dbReference type="Proteomes" id="UP000015480">
    <property type="component" value="Plasmid pAMI4"/>
</dbReference>
<dbReference type="InterPro" id="IPR020904">
    <property type="entry name" value="Sc_DH/Rdtase_CS"/>
</dbReference>
<dbReference type="AlphaFoldDB" id="S5Z0M0"/>
<dbReference type="GO" id="GO:0004316">
    <property type="term" value="F:3-oxoacyl-[acyl-carrier-protein] reductase (NADPH) activity"/>
    <property type="evidence" value="ECO:0007669"/>
    <property type="project" value="UniProtKB-EC"/>
</dbReference>
<sequence length="314" mass="34257">MDHQMSEQQIILVTGGGSGIGKLAALELARTGHIVYASMRDLRGHSKERREQLAEIARDENIELHVLELDVRSEASARAAADLILARHGRIDVVINNAAMMMHGLTEAFRPEQIAEIIDLNAISWMRVNRAVLPAMRRAGRGLLIYTGSGINRLPDPFTGPYAASKAAGDVLAEVMALEVSRYGIETVIIQPGAYTSGTDHFKHAVGPADQEVAAQYDRLNGLSDELAARLNSTNLPDRRHDVEEVAEAIRDIVAMSPGARPRRVDIDPQGRGVDEINEVTARLQRNYFERMGIEDLLDVTAANASSADAKPLS</sequence>
<dbReference type="HOGENOM" id="CLU_010194_2_9_5"/>
<dbReference type="SUPFAM" id="SSF51735">
    <property type="entry name" value="NAD(P)-binding Rossmann-fold domains"/>
    <property type="match status" value="1"/>
</dbReference>
<protein>
    <submittedName>
        <fullName evidence="1">Short-chain dehydrogenase/reductase SDR</fullName>
        <ecNumber evidence="1">1.1.1.100</ecNumber>
    </submittedName>
</protein>
<dbReference type="Pfam" id="PF00106">
    <property type="entry name" value="adh_short"/>
    <property type="match status" value="1"/>
</dbReference>
<reference evidence="1 2" key="1">
    <citation type="journal article" date="2014" name="BMC Genomics">
        <title>Architecture and functions of a multipartite genome of the methylotrophic bacterium Paracoccus aminophilus JCM 7686, containing primary and secondary chromids.</title>
        <authorList>
            <person name="Dziewit L."/>
            <person name="Czarnecki J."/>
            <person name="Wibberg D."/>
            <person name="Radlinska M."/>
            <person name="Mrozek P."/>
            <person name="Szymczak M."/>
            <person name="Schluter A."/>
            <person name="Puhler A."/>
            <person name="Bartosik D."/>
        </authorList>
    </citation>
    <scope>NUCLEOTIDE SEQUENCE [LARGE SCALE GENOMIC DNA]</scope>
    <source>
        <strain evidence="1">JCM 7686</strain>
        <plasmid evidence="2">Plasmid pAMI4</plasmid>
    </source>
</reference>
<dbReference type="PRINTS" id="PR00081">
    <property type="entry name" value="GDHRDH"/>
</dbReference>
<dbReference type="eggNOG" id="COG1028">
    <property type="taxonomic scope" value="Bacteria"/>
</dbReference>
<evidence type="ECO:0000313" key="2">
    <source>
        <dbReference type="Proteomes" id="UP000015480"/>
    </source>
</evidence>
<dbReference type="InterPro" id="IPR002347">
    <property type="entry name" value="SDR_fam"/>
</dbReference>
<proteinExistence type="predicted"/>
<dbReference type="PANTHER" id="PTHR43976">
    <property type="entry name" value="SHORT CHAIN DEHYDROGENASE"/>
    <property type="match status" value="1"/>
</dbReference>
<dbReference type="KEGG" id="pami:JCM7686_pAMI4p313"/>
<keyword evidence="1" id="KW-0560">Oxidoreductase</keyword>
<name>S5Z0M0_PARAH</name>
<keyword evidence="1" id="KW-0614">Plasmid</keyword>
<keyword evidence="2" id="KW-1185">Reference proteome</keyword>